<dbReference type="EMBL" id="UGMG01000001">
    <property type="protein sequence ID" value="STV34421.1"/>
    <property type="molecule type" value="Genomic_DNA"/>
</dbReference>
<evidence type="ECO:0000256" key="4">
    <source>
        <dbReference type="ARBA" id="ARBA00022801"/>
    </source>
</evidence>
<evidence type="ECO:0000256" key="9">
    <source>
        <dbReference type="ARBA" id="ARBA00023204"/>
    </source>
</evidence>
<evidence type="ECO:0000256" key="10">
    <source>
        <dbReference type="ARBA" id="ARBA00023235"/>
    </source>
</evidence>
<keyword evidence="10 11" id="KW-0413">Isomerase</keyword>
<dbReference type="PANTHER" id="PTHR43788:SF6">
    <property type="entry name" value="DNA HELICASE B"/>
    <property type="match status" value="1"/>
</dbReference>
<sequence length="614" mass="66536">MTFEQLLLAAVEQRLLRPLDVQFALMVAQNDPPAVKLAAALLSRDAGEGHVCLPLSRLSGDEALSGKAGEIRDRLLAEAGAPEDWPALLLASSAVSCGDAPAPMILCGDRLYLNRMWRNELTVARFFNEANRVLEMDEARLASTLNALFPATGETDWQKVAAAVALTRRISVISGGPGTGKTTTVAKLLAALIQIEDSPRCRIRLAAPTGKAAARLTESLGAALRKLPLTDAQKALIPTEASTLHRLLGAQPGSQRMRYHAGNPLHLDVLVVDEASMIDLPMMSRLIDALPAHGRVIFLGDRDQLASVEAGAVLGDICAWASSGYTAARAQELTRLTGSPVPAGEGAIAGALRDSLCLLQKSYRFGSHSGIGSLARAVNAGARAEVKATLRQPFDDIALHPLSTTEEYEAMLGAAQQGYERYLQLRRERAEPQAMLAAFSEFQLLCALREGPYGVSGVNERLEQRLNRQRAIALPRHSRWYDGRPIMISRNDSALGLFNGDIGIALERNGELRVWFLMPDGAIKSVQPSRLPEHDTAWAMTVHKSQGSEFEHAALILPARSVPLVTRELVYTAITRAKRRLSLYADEQVLSQAIVTRTERRSGLAEIFAGREAP</sequence>
<keyword evidence="1 11" id="KW-0540">Nuclease</keyword>
<comment type="miscellaneous">
    <text evidence="11">In the RecBCD complex, RecB has a slow 3'-5' helicase, an exonuclease activity and loads RecA onto ssDNA, RecD has a fast 5'-3' helicase activity, while RecC stimulates the ATPase and processivity of the RecB helicase and contributes to recognition of the Chi site.</text>
</comment>
<dbReference type="NCBIfam" id="NF008127">
    <property type="entry name" value="PRK10875.1"/>
    <property type="match status" value="1"/>
</dbReference>
<keyword evidence="7 11" id="KW-0067">ATP-binding</keyword>
<dbReference type="Proteomes" id="UP000468995">
    <property type="component" value="Unassembled WGS sequence"/>
</dbReference>
<evidence type="ECO:0000313" key="14">
    <source>
        <dbReference type="EMBL" id="SSK22688.1"/>
    </source>
</evidence>
<reference evidence="13 20" key="3">
    <citation type="submission" date="2019-07" db="EMBL/GenBank/DDBJ databases">
        <title>Genome sequence of OXA-232-producing Klebsiella pneumoniae ST23 from septicemic neonate.</title>
        <authorList>
            <person name="Mukherjee S."/>
            <person name="Naha S."/>
            <person name="Bhadury P."/>
            <person name="Basu S."/>
        </authorList>
    </citation>
    <scope>NUCLEOTIDE SEQUENCE [LARGE SCALE GENOMIC DNA]</scope>
    <source>
        <strain evidence="13 20">EN5275</strain>
    </source>
</reference>
<comment type="similarity">
    <text evidence="11">Belongs to the RecD family.</text>
</comment>
<dbReference type="EMBL" id="UGLC01000002">
    <property type="protein sequence ID" value="STT56422.1"/>
    <property type="molecule type" value="Genomic_DNA"/>
</dbReference>
<evidence type="ECO:0000313" key="16">
    <source>
        <dbReference type="EMBL" id="STV34421.1"/>
    </source>
</evidence>
<keyword evidence="2 11" id="KW-0547">Nucleotide-binding</keyword>
<dbReference type="GO" id="GO:0005524">
    <property type="term" value="F:ATP binding"/>
    <property type="evidence" value="ECO:0007669"/>
    <property type="project" value="UniProtKB-UniRule"/>
</dbReference>
<dbReference type="HAMAP" id="MF_01487">
    <property type="entry name" value="RecD"/>
    <property type="match status" value="1"/>
</dbReference>
<dbReference type="GO" id="GO:0008854">
    <property type="term" value="F:exodeoxyribonuclease V activity"/>
    <property type="evidence" value="ECO:0007669"/>
    <property type="project" value="InterPro"/>
</dbReference>
<dbReference type="Gene3D" id="1.10.10.1020">
    <property type="entry name" value="RecBCD complex, subunit RecD, N-terminal domain"/>
    <property type="match status" value="1"/>
</dbReference>
<dbReference type="GO" id="GO:0003677">
    <property type="term" value="F:DNA binding"/>
    <property type="evidence" value="ECO:0007669"/>
    <property type="project" value="UniProtKB-UniRule"/>
</dbReference>
<accession>A0A080SZS6</accession>
<dbReference type="PANTHER" id="PTHR43788">
    <property type="entry name" value="DNA2/NAM7 HELICASE FAMILY MEMBER"/>
    <property type="match status" value="1"/>
</dbReference>
<evidence type="ECO:0000256" key="7">
    <source>
        <dbReference type="ARBA" id="ARBA00022840"/>
    </source>
</evidence>
<evidence type="ECO:0000313" key="17">
    <source>
        <dbReference type="Proteomes" id="UP000252603"/>
    </source>
</evidence>
<dbReference type="InterPro" id="IPR003593">
    <property type="entry name" value="AAA+_ATPase"/>
</dbReference>
<evidence type="ECO:0000313" key="18">
    <source>
        <dbReference type="Proteomes" id="UP000254799"/>
    </source>
</evidence>
<dbReference type="AlphaFoldDB" id="A0A080SZS6"/>
<evidence type="ECO:0000256" key="6">
    <source>
        <dbReference type="ARBA" id="ARBA00022839"/>
    </source>
</evidence>
<reference evidence="18 19" key="1">
    <citation type="submission" date="2018-06" db="EMBL/GenBank/DDBJ databases">
        <authorList>
            <consortium name="Pathogen Informatics"/>
            <person name="Doyle S."/>
        </authorList>
    </citation>
    <scope>NUCLEOTIDE SEQUENCE [LARGE SCALE GENOMIC DNA]</scope>
    <source>
        <strain evidence="16 19">NCTC11679</strain>
        <strain evidence="15 18">NCTC8849</strain>
    </source>
</reference>
<dbReference type="NCBIfam" id="TIGR01447">
    <property type="entry name" value="recD"/>
    <property type="match status" value="1"/>
</dbReference>
<comment type="catalytic activity">
    <reaction evidence="11">
        <text>ATP + H2O = ADP + phosphate + H(+)</text>
        <dbReference type="Rhea" id="RHEA:13065"/>
        <dbReference type="ChEBI" id="CHEBI:15377"/>
        <dbReference type="ChEBI" id="CHEBI:15378"/>
        <dbReference type="ChEBI" id="CHEBI:30616"/>
        <dbReference type="ChEBI" id="CHEBI:43474"/>
        <dbReference type="ChEBI" id="CHEBI:456216"/>
        <dbReference type="EC" id="5.6.2.3"/>
    </reaction>
</comment>
<dbReference type="EMBL" id="VINI01000012">
    <property type="protein sequence ID" value="MSS32204.1"/>
    <property type="molecule type" value="Genomic_DNA"/>
</dbReference>
<dbReference type="InterPro" id="IPR041851">
    <property type="entry name" value="RecD_N_sf"/>
</dbReference>
<evidence type="ECO:0000259" key="12">
    <source>
        <dbReference type="SMART" id="SM00382"/>
    </source>
</evidence>
<evidence type="ECO:0000256" key="3">
    <source>
        <dbReference type="ARBA" id="ARBA00022763"/>
    </source>
</evidence>
<dbReference type="EC" id="5.6.2.3" evidence="11"/>
<dbReference type="InterPro" id="IPR027785">
    <property type="entry name" value="UvrD-like_helicase_C"/>
</dbReference>
<feature type="domain" description="AAA+ ATPase" evidence="12">
    <location>
        <begin position="167"/>
        <end position="337"/>
    </location>
</feature>
<evidence type="ECO:0000256" key="11">
    <source>
        <dbReference type="HAMAP-Rule" id="MF_01487"/>
    </source>
</evidence>
<evidence type="ECO:0000256" key="1">
    <source>
        <dbReference type="ARBA" id="ARBA00022722"/>
    </source>
</evidence>
<proteinExistence type="inferred from homology"/>
<dbReference type="InterPro" id="IPR050534">
    <property type="entry name" value="Coronavir_polyprotein_1ab"/>
</dbReference>
<dbReference type="Gene3D" id="3.40.50.300">
    <property type="entry name" value="P-loop containing nucleotide triphosphate hydrolases"/>
    <property type="match status" value="3"/>
</dbReference>
<dbReference type="GO" id="GO:0017116">
    <property type="term" value="F:single-stranded DNA helicase activity"/>
    <property type="evidence" value="ECO:0007669"/>
    <property type="project" value="TreeGrafter"/>
</dbReference>
<evidence type="ECO:0000313" key="13">
    <source>
        <dbReference type="EMBL" id="MSS32204.1"/>
    </source>
</evidence>
<keyword evidence="5 11" id="KW-0347">Helicase</keyword>
<keyword evidence="8 11" id="KW-0238">DNA-binding</keyword>
<name>A0A080SZS6_KLEPN</name>
<dbReference type="Pfam" id="PF13538">
    <property type="entry name" value="UvrD_C_2"/>
    <property type="match status" value="1"/>
</dbReference>
<dbReference type="Pfam" id="PF21185">
    <property type="entry name" value="RecD_N"/>
    <property type="match status" value="1"/>
</dbReference>
<evidence type="ECO:0000256" key="5">
    <source>
        <dbReference type="ARBA" id="ARBA00022806"/>
    </source>
</evidence>
<dbReference type="FunFam" id="3.40.50.300:FF:000912">
    <property type="entry name" value="RecBCD enzyme subunit RecD"/>
    <property type="match status" value="1"/>
</dbReference>
<evidence type="ECO:0000313" key="20">
    <source>
        <dbReference type="Proteomes" id="UP000468995"/>
    </source>
</evidence>
<dbReference type="EMBL" id="UFEU01000002">
    <property type="protein sequence ID" value="SSK22688.1"/>
    <property type="molecule type" value="Genomic_DNA"/>
</dbReference>
<keyword evidence="4 11" id="KW-0378">Hydrolase</keyword>
<dbReference type="GO" id="GO:0009338">
    <property type="term" value="C:exodeoxyribonuclease V complex"/>
    <property type="evidence" value="ECO:0007669"/>
    <property type="project" value="InterPro"/>
</dbReference>
<dbReference type="SUPFAM" id="SSF52540">
    <property type="entry name" value="P-loop containing nucleoside triphosphate hydrolases"/>
    <property type="match status" value="2"/>
</dbReference>
<comment type="function">
    <text evidence="11">A helicase/nuclease that prepares dsDNA breaks (DSB) for recombinational DNA repair. Binds to DSBs and unwinds DNA via a highly rapid and processive ATP-dependent bidirectional helicase activity. Unwinds dsDNA until it encounters a Chi (crossover hotspot instigator) sequence from the 3' direction. Cuts ssDNA a few nucleotides 3' to the Chi site. The properties and activities of the enzyme are changed at Chi. The Chi-altered holoenzyme produces a long 3'-ssDNA overhang and facilitates RecA-binding to the ssDNA for homologous DNA recombination and repair. Holoenzyme degrades any linearized DNA that is unable to undergo homologous recombination. In the holoenzyme this subunit has ssDNA-dependent ATPase and 5'-3' helicase activity. When added to pre-assembled RecBC greatly stimulates nuclease activity and augments holoenzyme processivity. Negatively regulates the RecA-loading ability of RecBCD.</text>
</comment>
<dbReference type="InterPro" id="IPR027417">
    <property type="entry name" value="P-loop_NTPase"/>
</dbReference>
<organism evidence="14 17">
    <name type="scientific">Klebsiella pneumoniae</name>
    <dbReference type="NCBI Taxonomy" id="573"/>
    <lineage>
        <taxon>Bacteria</taxon>
        <taxon>Pseudomonadati</taxon>
        <taxon>Pseudomonadota</taxon>
        <taxon>Gammaproteobacteria</taxon>
        <taxon>Enterobacterales</taxon>
        <taxon>Enterobacteriaceae</taxon>
        <taxon>Klebsiella/Raoultella group</taxon>
        <taxon>Klebsiella</taxon>
        <taxon>Klebsiella pneumoniae complex</taxon>
    </lineage>
</organism>
<evidence type="ECO:0000256" key="8">
    <source>
        <dbReference type="ARBA" id="ARBA00023125"/>
    </source>
</evidence>
<keyword evidence="3 11" id="KW-0227">DNA damage</keyword>
<feature type="binding site" evidence="11">
    <location>
        <begin position="175"/>
        <end position="182"/>
    </location>
    <ligand>
        <name>ATP</name>
        <dbReference type="ChEBI" id="CHEBI:30616"/>
    </ligand>
</feature>
<gene>
    <name evidence="11 14" type="primary">recD</name>
    <name evidence="13" type="ORF">FME62_15675</name>
    <name evidence="16" type="ORF">NCTC11679_01001</name>
    <name evidence="15" type="ORF">NCTC8849_05077</name>
    <name evidence="14" type="ORF">SAMEA4364603_01011</name>
</gene>
<dbReference type="GO" id="GO:0043139">
    <property type="term" value="F:5'-3' DNA helicase activity"/>
    <property type="evidence" value="ECO:0007669"/>
    <property type="project" value="UniProtKB-UniRule"/>
</dbReference>
<evidence type="ECO:0000313" key="19">
    <source>
        <dbReference type="Proteomes" id="UP000255239"/>
    </source>
</evidence>
<dbReference type="FunFam" id="3.40.50.300:FF:000965">
    <property type="entry name" value="RecBCD enzyme subunit RecD"/>
    <property type="match status" value="1"/>
</dbReference>
<dbReference type="CDD" id="cd18809">
    <property type="entry name" value="SF1_C_RecD"/>
    <property type="match status" value="1"/>
</dbReference>
<dbReference type="Proteomes" id="UP000254799">
    <property type="component" value="Unassembled WGS sequence"/>
</dbReference>
<dbReference type="RefSeq" id="WP_004149617.1">
    <property type="nucleotide sequence ID" value="NZ_AP025246.1"/>
</dbReference>
<dbReference type="InterPro" id="IPR049550">
    <property type="entry name" value="RecD_N"/>
</dbReference>
<evidence type="ECO:0000313" key="15">
    <source>
        <dbReference type="EMBL" id="STT56422.1"/>
    </source>
</evidence>
<accession>A0A4V0GZE9</accession>
<dbReference type="GO" id="GO:0000724">
    <property type="term" value="P:double-strand break repair via homologous recombination"/>
    <property type="evidence" value="ECO:0007669"/>
    <property type="project" value="UniProtKB-UniRule"/>
</dbReference>
<protein>
    <recommendedName>
        <fullName evidence="11">RecBCD enzyme subunit RecD</fullName>
        <ecNumber evidence="11">5.6.2.3</ecNumber>
    </recommendedName>
    <alternativeName>
        <fullName evidence="11">DNA 5'-3' helicase subunit RecD</fullName>
    </alternativeName>
    <alternativeName>
        <fullName evidence="11">Exonuclease V subunit RecD</fullName>
        <shortName evidence="11">ExoV subunit RecD</shortName>
    </alternativeName>
    <alternativeName>
        <fullName evidence="11">Helicase/nuclease RecBCD subunit RecD</fullName>
    </alternativeName>
</protein>
<dbReference type="Proteomes" id="UP000252603">
    <property type="component" value="Unassembled WGS sequence"/>
</dbReference>
<dbReference type="Pfam" id="PF13245">
    <property type="entry name" value="AAA_19"/>
    <property type="match status" value="1"/>
</dbReference>
<keyword evidence="6 11" id="KW-0269">Exonuclease</keyword>
<dbReference type="InterPro" id="IPR006344">
    <property type="entry name" value="RecD"/>
</dbReference>
<reference evidence="14 17" key="2">
    <citation type="submission" date="2018-07" db="EMBL/GenBank/DDBJ databases">
        <authorList>
            <consortium name="Pathogen Informatics"/>
        </authorList>
    </citation>
    <scope>NUCLEOTIDE SEQUENCE [LARGE SCALE GENOMIC DNA]</scope>
    <source>
        <strain evidence="14 17">4300STDY6470422</strain>
    </source>
</reference>
<keyword evidence="9 11" id="KW-0234">DNA repair</keyword>
<dbReference type="CDD" id="cd17933">
    <property type="entry name" value="DEXSc_RecD-like"/>
    <property type="match status" value="1"/>
</dbReference>
<dbReference type="SMART" id="SM00382">
    <property type="entry name" value="AAA"/>
    <property type="match status" value="1"/>
</dbReference>
<dbReference type="Proteomes" id="UP000255239">
    <property type="component" value="Unassembled WGS sequence"/>
</dbReference>
<evidence type="ECO:0000256" key="2">
    <source>
        <dbReference type="ARBA" id="ARBA00022741"/>
    </source>
</evidence>
<comment type="subunit">
    <text evidence="11">Heterotrimer of RecB, RecC and RecD. All subunits contribute to DNA-binding.</text>
</comment>